<feature type="transmembrane region" description="Helical" evidence="4">
    <location>
        <begin position="20"/>
        <end position="40"/>
    </location>
</feature>
<dbReference type="InterPro" id="IPR000667">
    <property type="entry name" value="Peptidase_S13"/>
</dbReference>
<evidence type="ECO:0000256" key="1">
    <source>
        <dbReference type="ARBA" id="ARBA00006096"/>
    </source>
</evidence>
<dbReference type="PANTHER" id="PTHR30023:SF0">
    <property type="entry name" value="PENICILLIN-SENSITIVE CARBOXYPEPTIDASE A"/>
    <property type="match status" value="1"/>
</dbReference>
<organism evidence="5 6">
    <name type="scientific">Corynebacterium lactis RW2-5</name>
    <dbReference type="NCBI Taxonomy" id="1408189"/>
    <lineage>
        <taxon>Bacteria</taxon>
        <taxon>Bacillati</taxon>
        <taxon>Actinomycetota</taxon>
        <taxon>Actinomycetes</taxon>
        <taxon>Mycobacteriales</taxon>
        <taxon>Corynebacteriaceae</taxon>
        <taxon>Corynebacterium</taxon>
    </lineage>
</organism>
<dbReference type="Gene3D" id="3.40.710.10">
    <property type="entry name" value="DD-peptidase/beta-lactamase superfamily"/>
    <property type="match status" value="2"/>
</dbReference>
<dbReference type="PRINTS" id="PR00922">
    <property type="entry name" value="DADACBPTASE3"/>
</dbReference>
<dbReference type="GO" id="GO:0004185">
    <property type="term" value="F:serine-type carboxypeptidase activity"/>
    <property type="evidence" value="ECO:0007669"/>
    <property type="project" value="InterPro"/>
</dbReference>
<keyword evidence="2" id="KW-0378">Hydrolase</keyword>
<evidence type="ECO:0000256" key="2">
    <source>
        <dbReference type="ARBA" id="ARBA00022801"/>
    </source>
</evidence>
<keyword evidence="4" id="KW-0472">Membrane</keyword>
<keyword evidence="6" id="KW-1185">Reference proteome</keyword>
<dbReference type="Proteomes" id="UP000058446">
    <property type="component" value="Chromosome"/>
</dbReference>
<feature type="compositionally biased region" description="Low complexity" evidence="3">
    <location>
        <begin position="367"/>
        <end position="381"/>
    </location>
</feature>
<proteinExistence type="inferred from homology"/>
<dbReference type="Pfam" id="PF02113">
    <property type="entry name" value="Peptidase_S13"/>
    <property type="match status" value="3"/>
</dbReference>
<gene>
    <name evidence="5" type="ORF">CLAC_10885</name>
</gene>
<dbReference type="Gene3D" id="3.50.80.20">
    <property type="entry name" value="D-Ala-D-Ala carboxypeptidase C, peptidase S13"/>
    <property type="match status" value="1"/>
</dbReference>
<dbReference type="EMBL" id="CP006841">
    <property type="protein sequence ID" value="ALA68093.1"/>
    <property type="molecule type" value="Genomic_DNA"/>
</dbReference>
<dbReference type="STRING" id="1408189.CLAC_10885"/>
<reference evidence="5 6" key="1">
    <citation type="submission" date="2013-10" db="EMBL/GenBank/DDBJ databases">
        <title>Complete genome sequence of Corynebacterium lactis DSM 45799(T), isolated from raw cow milk.</title>
        <authorList>
            <person name="Ruckert C."/>
            <person name="Albersmeier A."/>
            <person name="Lipski A."/>
            <person name="Kalinowski J."/>
        </authorList>
    </citation>
    <scope>NUCLEOTIDE SEQUENCE [LARGE SCALE GENOMIC DNA]</scope>
    <source>
        <strain evidence="5 6">RW2-5</strain>
    </source>
</reference>
<dbReference type="AlphaFoldDB" id="A0A0K2H2B9"/>
<dbReference type="SUPFAM" id="SSF56601">
    <property type="entry name" value="beta-lactamase/transpeptidase-like"/>
    <property type="match status" value="1"/>
</dbReference>
<sequence length="480" mass="48905">MHFTLSSADSQSGTRRGWVVWVSILLVVLLAALGGALALISYNNRQIEVQPAPAVERAASPVTAARSSLADDTLAAKVTAAMDGATADTGFGQLHAVVSDATTGARLWGKDDSVVAMPASSLKILTAAAALLGIDDDHRVETKVLRYGESKDVVIQGAGDPTLSANGDGFFHDAASVADLAAKVRAAMPDGVGKVYVDTSLFPETFHSTWEKQGLADGYVADVEPAMIDAGRIDPKEENSPRSATPAEDIASVLAAQLGTEAGGNVADGVALPAVEPTVVASVQSAPLHTRLRDMMLYSDNVLAESIARELAVARNLPPTFAGAATAVRDTLAEHGFGLDGAILADSSGLSTDNRVTPKHLSEVLTAAAGPGSGQEASESGGDSGETEEKKAAVTDALRPLLDCLPVAGVSGTLADRFGNSSGAGLVRAKTGTLNKASALAGYVVTKSGQVLSFVMLSNEASLLPARAAADKAASALADI</sequence>
<protein>
    <submittedName>
        <fullName evidence="5">Penicillin-binding protein 4</fullName>
    </submittedName>
</protein>
<evidence type="ECO:0000256" key="4">
    <source>
        <dbReference type="SAM" id="Phobius"/>
    </source>
</evidence>
<dbReference type="GO" id="GO:0000270">
    <property type="term" value="P:peptidoglycan metabolic process"/>
    <property type="evidence" value="ECO:0007669"/>
    <property type="project" value="TreeGrafter"/>
</dbReference>
<keyword evidence="4" id="KW-0812">Transmembrane</keyword>
<accession>A0A0K2H2B9</accession>
<comment type="similarity">
    <text evidence="1">Belongs to the peptidase S13 family.</text>
</comment>
<dbReference type="GO" id="GO:0006508">
    <property type="term" value="P:proteolysis"/>
    <property type="evidence" value="ECO:0007669"/>
    <property type="project" value="InterPro"/>
</dbReference>
<name>A0A0K2H2B9_9CORY</name>
<dbReference type="RefSeq" id="WP_053412901.1">
    <property type="nucleotide sequence ID" value="NZ_CP006841.1"/>
</dbReference>
<dbReference type="InterPro" id="IPR012338">
    <property type="entry name" value="Beta-lactam/transpept-like"/>
</dbReference>
<evidence type="ECO:0000313" key="5">
    <source>
        <dbReference type="EMBL" id="ALA68093.1"/>
    </source>
</evidence>
<dbReference type="PANTHER" id="PTHR30023">
    <property type="entry name" value="D-ALANYL-D-ALANINE CARBOXYPEPTIDASE"/>
    <property type="match status" value="1"/>
</dbReference>
<evidence type="ECO:0000256" key="3">
    <source>
        <dbReference type="SAM" id="MobiDB-lite"/>
    </source>
</evidence>
<feature type="region of interest" description="Disordered" evidence="3">
    <location>
        <begin position="367"/>
        <end position="392"/>
    </location>
</feature>
<dbReference type="PATRIC" id="fig|1408189.4.peg.2190"/>
<keyword evidence="4" id="KW-1133">Transmembrane helix</keyword>
<evidence type="ECO:0000313" key="6">
    <source>
        <dbReference type="Proteomes" id="UP000058446"/>
    </source>
</evidence>
<dbReference type="KEGG" id="clw:CLAC_10885"/>